<name>A0ABQ1JNQ4_9PROT</name>
<evidence type="ECO:0000256" key="1">
    <source>
        <dbReference type="SAM" id="Phobius"/>
    </source>
</evidence>
<organism evidence="2 3">
    <name type="scientific">Henriciella pelagia</name>
    <dbReference type="NCBI Taxonomy" id="1977912"/>
    <lineage>
        <taxon>Bacteria</taxon>
        <taxon>Pseudomonadati</taxon>
        <taxon>Pseudomonadota</taxon>
        <taxon>Alphaproteobacteria</taxon>
        <taxon>Hyphomonadales</taxon>
        <taxon>Hyphomonadaceae</taxon>
        <taxon>Henriciella</taxon>
    </lineage>
</organism>
<feature type="transmembrane region" description="Helical" evidence="1">
    <location>
        <begin position="89"/>
        <end position="112"/>
    </location>
</feature>
<keyword evidence="1" id="KW-0812">Transmembrane</keyword>
<protein>
    <submittedName>
        <fullName evidence="2">Uncharacterized protein</fullName>
    </submittedName>
</protein>
<feature type="transmembrane region" description="Helical" evidence="1">
    <location>
        <begin position="298"/>
        <end position="320"/>
    </location>
</feature>
<dbReference type="Proteomes" id="UP000628854">
    <property type="component" value="Unassembled WGS sequence"/>
</dbReference>
<comment type="caution">
    <text evidence="2">The sequence shown here is derived from an EMBL/GenBank/DDBJ whole genome shotgun (WGS) entry which is preliminary data.</text>
</comment>
<keyword evidence="1" id="KW-0472">Membrane</keyword>
<keyword evidence="1" id="KW-1133">Transmembrane helix</keyword>
<evidence type="ECO:0000313" key="2">
    <source>
        <dbReference type="EMBL" id="GGB73661.1"/>
    </source>
</evidence>
<sequence length="408" mass="43677">MGGTGTMTHIGSRIAVTSFFAVLYLAFLAEIGVLFHEFSPQGLAIPMATLFAHNFLFFPIAGLLALIAFWRPAVLLADSLGTGKIKRGWMTLALVAGVIAGLAFLLSSAFAASNTRSIFEVSPVAIHADESRESEDAAARRASIGEALLQLHIMADIDGGLQSFQSRCEADWLRYGIAADQEKLCFPTGTVTSVAACCRARTDFRTHVNTLQAASPSLLARVHRIVLPFKMVFLLTLLFIGILLVWLRKPLTELYGKAVQQVSFPLAAGGALVLLWPLMNAAYLSTSALLTGDGVSNAYRVTAPLFALGFGVWAMLLIFFHLRTYPSHIETALKSAGAIAAAIGVFRYEEIVNYLTRTLGVGGGLVAVAVFTVAVASLIAAVIMGVKPPEFLDPPAEDPEPHETRVSI</sequence>
<accession>A0ABQ1JNQ4</accession>
<evidence type="ECO:0000313" key="3">
    <source>
        <dbReference type="Proteomes" id="UP000628854"/>
    </source>
</evidence>
<reference evidence="3" key="1">
    <citation type="journal article" date="2019" name="Int. J. Syst. Evol. Microbiol.">
        <title>The Global Catalogue of Microorganisms (GCM) 10K type strain sequencing project: providing services to taxonomists for standard genome sequencing and annotation.</title>
        <authorList>
            <consortium name="The Broad Institute Genomics Platform"/>
            <consortium name="The Broad Institute Genome Sequencing Center for Infectious Disease"/>
            <person name="Wu L."/>
            <person name="Ma J."/>
        </authorList>
    </citation>
    <scope>NUCLEOTIDE SEQUENCE [LARGE SCALE GENOMIC DNA]</scope>
    <source>
        <strain evidence="3">CGMCC 1.15928</strain>
    </source>
</reference>
<proteinExistence type="predicted"/>
<dbReference type="EMBL" id="BMKF01000002">
    <property type="protein sequence ID" value="GGB73661.1"/>
    <property type="molecule type" value="Genomic_DNA"/>
</dbReference>
<feature type="transmembrane region" description="Helical" evidence="1">
    <location>
        <begin position="225"/>
        <end position="247"/>
    </location>
</feature>
<feature type="transmembrane region" description="Helical" evidence="1">
    <location>
        <begin position="360"/>
        <end position="383"/>
    </location>
</feature>
<feature type="transmembrane region" description="Helical" evidence="1">
    <location>
        <begin position="55"/>
        <end position="77"/>
    </location>
</feature>
<feature type="transmembrane region" description="Helical" evidence="1">
    <location>
        <begin position="12"/>
        <end position="35"/>
    </location>
</feature>
<keyword evidence="3" id="KW-1185">Reference proteome</keyword>
<feature type="transmembrane region" description="Helical" evidence="1">
    <location>
        <begin position="259"/>
        <end position="278"/>
    </location>
</feature>
<feature type="transmembrane region" description="Helical" evidence="1">
    <location>
        <begin position="332"/>
        <end position="348"/>
    </location>
</feature>
<gene>
    <name evidence="2" type="ORF">GCM10011503_22960</name>
</gene>